<keyword evidence="3" id="KW-1185">Reference proteome</keyword>
<dbReference type="AlphaFoldDB" id="A0A9X2III1"/>
<evidence type="ECO:0000313" key="3">
    <source>
        <dbReference type="Proteomes" id="UP001139485"/>
    </source>
</evidence>
<organism evidence="2 3">
    <name type="scientific">Nocardioides bruguierae</name>
    <dbReference type="NCBI Taxonomy" id="2945102"/>
    <lineage>
        <taxon>Bacteria</taxon>
        <taxon>Bacillati</taxon>
        <taxon>Actinomycetota</taxon>
        <taxon>Actinomycetes</taxon>
        <taxon>Propionibacteriales</taxon>
        <taxon>Nocardioidaceae</taxon>
        <taxon>Nocardioides</taxon>
    </lineage>
</organism>
<dbReference type="SUPFAM" id="SSF46955">
    <property type="entry name" value="Putative DNA-binding domain"/>
    <property type="match status" value="1"/>
</dbReference>
<comment type="caution">
    <text evidence="2">The sequence shown here is derived from an EMBL/GenBank/DDBJ whole genome shotgun (WGS) entry which is preliminary data.</text>
</comment>
<dbReference type="InterPro" id="IPR009061">
    <property type="entry name" value="DNA-bd_dom_put_sf"/>
</dbReference>
<protein>
    <submittedName>
        <fullName evidence="2">Helix-turn-helix domain-containing protein</fullName>
    </submittedName>
</protein>
<dbReference type="RefSeq" id="WP_250828996.1">
    <property type="nucleotide sequence ID" value="NZ_JAMOIL010000054.1"/>
</dbReference>
<dbReference type="InterPro" id="IPR041657">
    <property type="entry name" value="HTH_17"/>
</dbReference>
<sequence length="69" mass="7451">MTKKHPQPSRRLVPVSVAADYAGVSPKTIRRRIAQGELVGYRLGTSGRTLRVDLTQVEALLQPIPTAGA</sequence>
<evidence type="ECO:0000313" key="2">
    <source>
        <dbReference type="EMBL" id="MCM0622840.1"/>
    </source>
</evidence>
<accession>A0A9X2III1</accession>
<dbReference type="Proteomes" id="UP001139485">
    <property type="component" value="Unassembled WGS sequence"/>
</dbReference>
<dbReference type="Pfam" id="PF12728">
    <property type="entry name" value="HTH_17"/>
    <property type="match status" value="1"/>
</dbReference>
<proteinExistence type="predicted"/>
<gene>
    <name evidence="2" type="ORF">M8330_21355</name>
</gene>
<feature type="domain" description="Helix-turn-helix" evidence="1">
    <location>
        <begin position="18"/>
        <end position="62"/>
    </location>
</feature>
<reference evidence="2" key="1">
    <citation type="submission" date="2022-05" db="EMBL/GenBank/DDBJ databases">
        <authorList>
            <person name="Tuo L."/>
        </authorList>
    </citation>
    <scope>NUCLEOTIDE SEQUENCE</scope>
    <source>
        <strain evidence="2">BSK12Z-4</strain>
    </source>
</reference>
<name>A0A9X2III1_9ACTN</name>
<evidence type="ECO:0000259" key="1">
    <source>
        <dbReference type="Pfam" id="PF12728"/>
    </source>
</evidence>
<dbReference type="EMBL" id="JAMOIL010000054">
    <property type="protein sequence ID" value="MCM0622840.1"/>
    <property type="molecule type" value="Genomic_DNA"/>
</dbReference>